<dbReference type="InterPro" id="IPR036397">
    <property type="entry name" value="RNaseH_sf"/>
</dbReference>
<keyword evidence="5" id="KW-1185">Reference proteome</keyword>
<evidence type="ECO:0000313" key="5">
    <source>
        <dbReference type="Proteomes" id="UP000249757"/>
    </source>
</evidence>
<evidence type="ECO:0000313" key="3">
    <source>
        <dbReference type="EMBL" id="KAI1512712.1"/>
    </source>
</evidence>
<evidence type="ECO:0000259" key="1">
    <source>
        <dbReference type="Pfam" id="PF21762"/>
    </source>
</evidence>
<evidence type="ECO:0000313" key="2">
    <source>
        <dbReference type="EMBL" id="KAF7565666.1"/>
    </source>
</evidence>
<proteinExistence type="predicted"/>
<organism evidence="2 4">
    <name type="scientific">Pyrenophora tritici-repentis</name>
    <dbReference type="NCBI Taxonomy" id="45151"/>
    <lineage>
        <taxon>Eukaryota</taxon>
        <taxon>Fungi</taxon>
        <taxon>Dikarya</taxon>
        <taxon>Ascomycota</taxon>
        <taxon>Pezizomycotina</taxon>
        <taxon>Dothideomycetes</taxon>
        <taxon>Pleosporomycetidae</taxon>
        <taxon>Pleosporales</taxon>
        <taxon>Pleosporineae</taxon>
        <taxon>Pleosporaceae</taxon>
        <taxon>Pyrenophora</taxon>
    </lineage>
</organism>
<dbReference type="PANTHER" id="PTHR28083:SF1">
    <property type="entry name" value="GOOD FOR FULL DBP5 ACTIVITY PROTEIN 2"/>
    <property type="match status" value="1"/>
</dbReference>
<evidence type="ECO:0000313" key="4">
    <source>
        <dbReference type="Proteomes" id="UP000245464"/>
    </source>
</evidence>
<reference evidence="3" key="2">
    <citation type="submission" date="2021-05" db="EMBL/GenBank/DDBJ databases">
        <authorList>
            <person name="Moolhuijzen P.M."/>
            <person name="Moffat C.S."/>
        </authorList>
    </citation>
    <scope>NUCLEOTIDE SEQUENCE</scope>
    <source>
        <strain evidence="3">86-124</strain>
    </source>
</reference>
<protein>
    <submittedName>
        <fullName evidence="2">Tymo-45kd-70kd multi-domain protein</fullName>
    </submittedName>
    <submittedName>
        <fullName evidence="3">UvrD-C domain containing protein</fullName>
    </submittedName>
</protein>
<dbReference type="Proteomes" id="UP000249757">
    <property type="component" value="Unassembled WGS sequence"/>
</dbReference>
<comment type="caution">
    <text evidence="2">The sequence shown here is derived from an EMBL/GenBank/DDBJ whole genome shotgun (WGS) entry which is preliminary data.</text>
</comment>
<dbReference type="InterPro" id="IPR048519">
    <property type="entry name" value="Gfd2/YDR514C-like_C"/>
</dbReference>
<reference evidence="2" key="1">
    <citation type="journal article" date="2018" name="BMC Genomics">
        <title>Comparative genomics of the wheat fungal pathogen Pyrenophora tritici-repentis reveals chromosomal variations and genome plasticity.</title>
        <authorList>
            <person name="Moolhuijzen P."/>
            <person name="See P.T."/>
            <person name="Hane J.K."/>
            <person name="Shi G."/>
            <person name="Liu Z."/>
            <person name="Oliver R.P."/>
            <person name="Moffat C.S."/>
        </authorList>
    </citation>
    <scope>NUCLEOTIDE SEQUENCE [LARGE SCALE GENOMIC DNA]</scope>
    <source>
        <strain evidence="2">M4</strain>
    </source>
</reference>
<dbReference type="InterPro" id="IPR012337">
    <property type="entry name" value="RNaseH-like_sf"/>
</dbReference>
<reference evidence="5" key="4">
    <citation type="journal article" date="2022" name="Microb. Genom.">
        <title>A global pangenome for the wheat fungal pathogen Pyrenophora tritici-repentis and prediction of effector protein structural homology.</title>
        <authorList>
            <person name="Moolhuijzen P.M."/>
            <person name="See P.T."/>
            <person name="Shi G."/>
            <person name="Powell H.R."/>
            <person name="Cockram J."/>
            <person name="Jorgensen L.N."/>
            <person name="Benslimane H."/>
            <person name="Strelkov S.E."/>
            <person name="Turner J."/>
            <person name="Liu Z."/>
            <person name="Moffat C.S."/>
        </authorList>
    </citation>
    <scope>NUCLEOTIDE SEQUENCE [LARGE SCALE GENOMIC DNA]</scope>
</reference>
<sequence>MDGISSNQSTGNDILKEFLQDKSANEILGHFFGAPMVNDPSGRLNDAAIISIDTEWWQKDPNPVTELGISELQSKFVFPSVHATNILTGVQTAHARLKPHAHLINKFPGAGDPEKFELGTTKFVTEEEAKQVLIDAFVRPHLEDPTYLQPIILVGHAVENEFEHILEAFGVDLLSYGTIVKVIDTQAMAKDAGILGPKGPLISLGDLISHFNLTVPNLHSAGNDAAATLMAAVLVSLKEVLYPGVGANKPPAIVEDINIPWVVSALLTDYKSPAPI</sequence>
<dbReference type="InterPro" id="IPR040151">
    <property type="entry name" value="Gfd2/YDR514C-like"/>
</dbReference>
<name>A0A2W1FQK5_9PLEO</name>
<dbReference type="EMBL" id="NRDI02000011">
    <property type="protein sequence ID" value="KAI1512712.1"/>
    <property type="molecule type" value="Genomic_DNA"/>
</dbReference>
<dbReference type="GO" id="GO:0005634">
    <property type="term" value="C:nucleus"/>
    <property type="evidence" value="ECO:0007669"/>
    <property type="project" value="TreeGrafter"/>
</dbReference>
<dbReference type="AlphaFoldDB" id="A0A2W1FQK5"/>
<dbReference type="OrthoDB" id="5953249at2759"/>
<dbReference type="PANTHER" id="PTHR28083">
    <property type="entry name" value="GOOD FOR FULL DBP5 ACTIVITY PROTEIN 2"/>
    <property type="match status" value="1"/>
</dbReference>
<accession>A0A2W1FQK5</accession>
<dbReference type="Proteomes" id="UP000245464">
    <property type="component" value="Chromosome 10"/>
</dbReference>
<dbReference type="SUPFAM" id="SSF53098">
    <property type="entry name" value="Ribonuclease H-like"/>
    <property type="match status" value="1"/>
</dbReference>
<dbReference type="GO" id="GO:0003676">
    <property type="term" value="F:nucleic acid binding"/>
    <property type="evidence" value="ECO:0007669"/>
    <property type="project" value="InterPro"/>
</dbReference>
<dbReference type="Pfam" id="PF21762">
    <property type="entry name" value="DEDDh_C"/>
    <property type="match status" value="1"/>
</dbReference>
<dbReference type="OMA" id="ENEFEHI"/>
<reference evidence="3" key="3">
    <citation type="journal article" date="2022" name="bioRxiv">
        <title>A global pangenome for the wheat fungal pathogen Pyrenophora tritici-repentis and prediction of effector protein structural homology.</title>
        <authorList>
            <person name="Moolhuijzen P."/>
            <person name="See P.T."/>
            <person name="Shi G."/>
            <person name="Powell H.R."/>
            <person name="Cockram J."/>
            <person name="Jorgensen L.N."/>
            <person name="Benslimane H."/>
            <person name="Strelkov S.E."/>
            <person name="Turner J."/>
            <person name="Liu Z."/>
            <person name="Moffat C.S."/>
        </authorList>
    </citation>
    <scope>NUCLEOTIDE SEQUENCE</scope>
    <source>
        <strain evidence="3">86-124</strain>
    </source>
</reference>
<dbReference type="EMBL" id="NQIK02000010">
    <property type="protein sequence ID" value="KAF7565666.1"/>
    <property type="molecule type" value="Genomic_DNA"/>
</dbReference>
<dbReference type="Gene3D" id="3.30.420.10">
    <property type="entry name" value="Ribonuclease H-like superfamily/Ribonuclease H"/>
    <property type="match status" value="1"/>
</dbReference>
<feature type="domain" description="Gfd2/YDR514C-like C-terminal" evidence="1">
    <location>
        <begin position="49"/>
        <end position="233"/>
    </location>
</feature>
<gene>
    <name evidence="3" type="ORF">Ptr86124_008678</name>
    <name evidence="2" type="ORF">PtrM4_051000</name>
</gene>